<feature type="domain" description="TfoX N-terminal" evidence="2">
    <location>
        <begin position="13"/>
        <end position="101"/>
    </location>
</feature>
<protein>
    <submittedName>
        <fullName evidence="3">Competence protein TfoX</fullName>
    </submittedName>
</protein>
<feature type="compositionally biased region" description="Basic residues" evidence="1">
    <location>
        <begin position="109"/>
        <end position="120"/>
    </location>
</feature>
<dbReference type="Gene3D" id="3.30.1460.30">
    <property type="entry name" value="YgaC/TfoX-N like chaperone"/>
    <property type="match status" value="1"/>
</dbReference>
<reference evidence="3 4" key="1">
    <citation type="submission" date="2015-06" db="EMBL/GenBank/DDBJ databases">
        <title>Draft genome sequencing of a biphenyl-degrading bacterium, Janthinobacterium lividum MEG1.</title>
        <authorList>
            <person name="Shimodaira J."/>
            <person name="Hatta T."/>
        </authorList>
    </citation>
    <scope>NUCLEOTIDE SEQUENCE [LARGE SCALE GENOMIC DNA]</scope>
    <source>
        <strain evidence="3 4">MEG1</strain>
    </source>
</reference>
<evidence type="ECO:0000313" key="4">
    <source>
        <dbReference type="Proteomes" id="UP000179840"/>
    </source>
</evidence>
<evidence type="ECO:0000313" key="3">
    <source>
        <dbReference type="EMBL" id="OHV95948.1"/>
    </source>
</evidence>
<evidence type="ECO:0000259" key="2">
    <source>
        <dbReference type="Pfam" id="PF04993"/>
    </source>
</evidence>
<dbReference type="EMBL" id="LFKP01000008">
    <property type="protein sequence ID" value="OHV95948.1"/>
    <property type="molecule type" value="Genomic_DNA"/>
</dbReference>
<organism evidence="3 4">
    <name type="scientific">Janthinobacterium lividum</name>
    <dbReference type="NCBI Taxonomy" id="29581"/>
    <lineage>
        <taxon>Bacteria</taxon>
        <taxon>Pseudomonadati</taxon>
        <taxon>Pseudomonadota</taxon>
        <taxon>Betaproteobacteria</taxon>
        <taxon>Burkholderiales</taxon>
        <taxon>Oxalobacteraceae</taxon>
        <taxon>Janthinobacterium</taxon>
    </lineage>
</organism>
<feature type="region of interest" description="Disordered" evidence="1">
    <location>
        <begin position="96"/>
        <end position="120"/>
    </location>
</feature>
<dbReference type="RefSeq" id="WP_071077416.1">
    <property type="nucleotide sequence ID" value="NZ_LFKP01000008.1"/>
</dbReference>
<dbReference type="Proteomes" id="UP000179840">
    <property type="component" value="Unassembled WGS sequence"/>
</dbReference>
<name>A0A1S1U701_9BURK</name>
<dbReference type="AlphaFoldDB" id="A0A1S1U701"/>
<comment type="caution">
    <text evidence="3">The sequence shown here is derived from an EMBL/GenBank/DDBJ whole genome shotgun (WGS) entry which is preliminary data.</text>
</comment>
<dbReference type="Pfam" id="PF04993">
    <property type="entry name" value="TfoX_N"/>
    <property type="match status" value="1"/>
</dbReference>
<evidence type="ECO:0000256" key="1">
    <source>
        <dbReference type="SAM" id="MobiDB-lite"/>
    </source>
</evidence>
<sequence>MASQQGTVDFLLDQLAGAGSVNAKKMFGEYGLYCDGKMFAIVADDQLFIKPTDAGRAWISAQGTLQEAPPYPQAKPYFLIDGGLWDERDWLSQLARRTADALPLPKPKPPPKPRKPASSS</sequence>
<proteinExistence type="predicted"/>
<gene>
    <name evidence="3" type="ORF">AKG95_13805</name>
</gene>
<dbReference type="InterPro" id="IPR007076">
    <property type="entry name" value="TfoX_N"/>
</dbReference>
<dbReference type="SUPFAM" id="SSF159894">
    <property type="entry name" value="YgaC/TfoX-N like"/>
    <property type="match status" value="1"/>
</dbReference>
<accession>A0A1S1U701</accession>